<dbReference type="RefSeq" id="WP_376942603.1">
    <property type="nucleotide sequence ID" value="NZ_CP171449.1"/>
</dbReference>
<evidence type="ECO:0000313" key="2">
    <source>
        <dbReference type="Proteomes" id="UP001589891"/>
    </source>
</evidence>
<comment type="caution">
    <text evidence="1">The sequence shown here is derived from an EMBL/GenBank/DDBJ whole genome shotgun (WGS) entry which is preliminary data.</text>
</comment>
<organism evidence="1 2">
    <name type="scientific">Azorhizophilus paspali</name>
    <name type="common">Azotobacter paspali</name>
    <dbReference type="NCBI Taxonomy" id="69963"/>
    <lineage>
        <taxon>Bacteria</taxon>
        <taxon>Pseudomonadati</taxon>
        <taxon>Pseudomonadota</taxon>
        <taxon>Gammaproteobacteria</taxon>
        <taxon>Pseudomonadales</taxon>
        <taxon>Pseudomonadaceae</taxon>
        <taxon>Azorhizophilus</taxon>
    </lineage>
</organism>
<protein>
    <submittedName>
        <fullName evidence="1">Uncharacterized protein</fullName>
    </submittedName>
</protein>
<accession>A0ABV6SJP2</accession>
<proteinExistence type="predicted"/>
<dbReference type="Gene3D" id="3.40.190.10">
    <property type="entry name" value="Periplasmic binding protein-like II"/>
    <property type="match status" value="1"/>
</dbReference>
<name>A0ABV6SJP2_AZOPA</name>
<dbReference type="EMBL" id="JBHLSS010000018">
    <property type="protein sequence ID" value="MFC0708540.1"/>
    <property type="molecule type" value="Genomic_DNA"/>
</dbReference>
<evidence type="ECO:0000313" key="1">
    <source>
        <dbReference type="EMBL" id="MFC0708540.1"/>
    </source>
</evidence>
<keyword evidence="2" id="KW-1185">Reference proteome</keyword>
<reference evidence="1 2" key="1">
    <citation type="submission" date="2024-09" db="EMBL/GenBank/DDBJ databases">
        <authorList>
            <person name="Sun Q."/>
            <person name="Mori K."/>
        </authorList>
    </citation>
    <scope>NUCLEOTIDE SEQUENCE [LARGE SCALE GENOMIC DNA]</scope>
    <source>
        <strain evidence="1 2">NCAIM B.01794</strain>
    </source>
</reference>
<sequence length="45" mass="4545">MDNAAGLPTTVDGFGHPPYKGSAPALSDVIAGHVDLLSDPQANAR</sequence>
<gene>
    <name evidence="1" type="ORF">ACFFGX_02650</name>
</gene>
<dbReference type="Proteomes" id="UP001589891">
    <property type="component" value="Unassembled WGS sequence"/>
</dbReference>